<evidence type="ECO:0000313" key="2">
    <source>
        <dbReference type="Proteomes" id="UP000244956"/>
    </source>
</evidence>
<proteinExistence type="predicted"/>
<protein>
    <submittedName>
        <fullName evidence="1">Uncharacterized protein</fullName>
    </submittedName>
</protein>
<dbReference type="Proteomes" id="UP000244956">
    <property type="component" value="Unassembled WGS sequence"/>
</dbReference>
<dbReference type="EMBL" id="QEWP01000013">
    <property type="protein sequence ID" value="PWD98525.1"/>
    <property type="molecule type" value="Genomic_DNA"/>
</dbReference>
<dbReference type="AlphaFoldDB" id="A0A2U2B644"/>
<reference evidence="1 2" key="1">
    <citation type="submission" date="2018-05" db="EMBL/GenBank/DDBJ databases">
        <title>Marinilabilia rubrum sp. nov., isolated from saltern sediment.</title>
        <authorList>
            <person name="Zhang R."/>
        </authorList>
    </citation>
    <scope>NUCLEOTIDE SEQUENCE [LARGE SCALE GENOMIC DNA]</scope>
    <source>
        <strain evidence="1 2">WTE16</strain>
    </source>
</reference>
<sequence length="82" mass="9180">MDVSLVLQDYKSWVKGRRIAARLCRFNFKEIRLSEVGCHSELTEESFRLKNRCLSSATAGADLPLSSAFWSLKSNPDGSGKI</sequence>
<evidence type="ECO:0000313" key="1">
    <source>
        <dbReference type="EMBL" id="PWD98525.1"/>
    </source>
</evidence>
<gene>
    <name evidence="1" type="ORF">DDZ16_14905</name>
</gene>
<name>A0A2U2B644_9BACT</name>
<accession>A0A2U2B644</accession>
<organism evidence="1 2">
    <name type="scientific">Marinilabilia rubra</name>
    <dbReference type="NCBI Taxonomy" id="2162893"/>
    <lineage>
        <taxon>Bacteria</taxon>
        <taxon>Pseudomonadati</taxon>
        <taxon>Bacteroidota</taxon>
        <taxon>Bacteroidia</taxon>
        <taxon>Marinilabiliales</taxon>
        <taxon>Marinilabiliaceae</taxon>
        <taxon>Marinilabilia</taxon>
    </lineage>
</organism>
<comment type="caution">
    <text evidence="1">The sequence shown here is derived from an EMBL/GenBank/DDBJ whole genome shotgun (WGS) entry which is preliminary data.</text>
</comment>
<keyword evidence="2" id="KW-1185">Reference proteome</keyword>